<proteinExistence type="predicted"/>
<organism evidence="1 2">
    <name type="scientific">Dichanthelium oligosanthes</name>
    <dbReference type="NCBI Taxonomy" id="888268"/>
    <lineage>
        <taxon>Eukaryota</taxon>
        <taxon>Viridiplantae</taxon>
        <taxon>Streptophyta</taxon>
        <taxon>Embryophyta</taxon>
        <taxon>Tracheophyta</taxon>
        <taxon>Spermatophyta</taxon>
        <taxon>Magnoliopsida</taxon>
        <taxon>Liliopsida</taxon>
        <taxon>Poales</taxon>
        <taxon>Poaceae</taxon>
        <taxon>PACMAD clade</taxon>
        <taxon>Panicoideae</taxon>
        <taxon>Panicodae</taxon>
        <taxon>Paniceae</taxon>
        <taxon>Dichantheliinae</taxon>
        <taxon>Dichanthelium</taxon>
    </lineage>
</organism>
<reference evidence="1 2" key="1">
    <citation type="submission" date="2016-09" db="EMBL/GenBank/DDBJ databases">
        <title>The draft genome of Dichanthelium oligosanthes: A C3 panicoid grass species.</title>
        <authorList>
            <person name="Studer A.J."/>
            <person name="Schnable J.C."/>
            <person name="Brutnell T.P."/>
        </authorList>
    </citation>
    <scope>NUCLEOTIDE SEQUENCE [LARGE SCALE GENOMIC DNA]</scope>
    <source>
        <strain evidence="2">cv. Kellogg 1175</strain>
        <tissue evidence="1">Leaf</tissue>
    </source>
</reference>
<evidence type="ECO:0000313" key="2">
    <source>
        <dbReference type="Proteomes" id="UP000095767"/>
    </source>
</evidence>
<dbReference type="AlphaFoldDB" id="A0A1E5WG94"/>
<accession>A0A1E5WG94</accession>
<evidence type="ECO:0000313" key="1">
    <source>
        <dbReference type="EMBL" id="OEL36384.1"/>
    </source>
</evidence>
<keyword evidence="2" id="KW-1185">Reference proteome</keyword>
<protein>
    <submittedName>
        <fullName evidence="1">Uncharacterized protein</fullName>
    </submittedName>
</protein>
<name>A0A1E5WG94_9POAL</name>
<dbReference type="Proteomes" id="UP000095767">
    <property type="component" value="Unassembled WGS sequence"/>
</dbReference>
<gene>
    <name evidence="1" type="ORF">BAE44_0002597</name>
</gene>
<sequence length="34" mass="3464">LLGPPKICPDGEILPLLAAHGSLIKKSPPQVASC</sequence>
<comment type="caution">
    <text evidence="1">The sequence shown here is derived from an EMBL/GenBank/DDBJ whole genome shotgun (WGS) entry which is preliminary data.</text>
</comment>
<dbReference type="EMBL" id="LWDX02009351">
    <property type="protein sequence ID" value="OEL36384.1"/>
    <property type="molecule type" value="Genomic_DNA"/>
</dbReference>
<feature type="non-terminal residue" evidence="1">
    <location>
        <position position="1"/>
    </location>
</feature>